<keyword evidence="2" id="KW-1185">Reference proteome</keyword>
<feature type="non-terminal residue" evidence="1">
    <location>
        <position position="74"/>
    </location>
</feature>
<accession>A0ABN7WUT5</accession>
<comment type="caution">
    <text evidence="1">The sequence shown here is derived from an EMBL/GenBank/DDBJ whole genome shotgun (WGS) entry which is preliminary data.</text>
</comment>
<feature type="non-terminal residue" evidence="1">
    <location>
        <position position="1"/>
    </location>
</feature>
<dbReference type="EMBL" id="CAJVQB010065716">
    <property type="protein sequence ID" value="CAG8841401.1"/>
    <property type="molecule type" value="Genomic_DNA"/>
</dbReference>
<name>A0ABN7WUT5_GIGMA</name>
<evidence type="ECO:0000313" key="1">
    <source>
        <dbReference type="EMBL" id="CAG8841401.1"/>
    </source>
</evidence>
<gene>
    <name evidence="1" type="ORF">GMARGA_LOCUS35410</name>
</gene>
<sequence length="74" mass="8779">KAQSDTNQDNIAMSYTHQNNVTMSYNDLLIELNRARKLLEISQIENQQKFQFLEDQKKNINELLQKAYNDIIFT</sequence>
<dbReference type="Proteomes" id="UP000789901">
    <property type="component" value="Unassembled WGS sequence"/>
</dbReference>
<organism evidence="1 2">
    <name type="scientific">Gigaspora margarita</name>
    <dbReference type="NCBI Taxonomy" id="4874"/>
    <lineage>
        <taxon>Eukaryota</taxon>
        <taxon>Fungi</taxon>
        <taxon>Fungi incertae sedis</taxon>
        <taxon>Mucoromycota</taxon>
        <taxon>Glomeromycotina</taxon>
        <taxon>Glomeromycetes</taxon>
        <taxon>Diversisporales</taxon>
        <taxon>Gigasporaceae</taxon>
        <taxon>Gigaspora</taxon>
    </lineage>
</organism>
<evidence type="ECO:0000313" key="2">
    <source>
        <dbReference type="Proteomes" id="UP000789901"/>
    </source>
</evidence>
<protein>
    <submittedName>
        <fullName evidence="1">25767_t:CDS:1</fullName>
    </submittedName>
</protein>
<proteinExistence type="predicted"/>
<reference evidence="1 2" key="1">
    <citation type="submission" date="2021-06" db="EMBL/GenBank/DDBJ databases">
        <authorList>
            <person name="Kallberg Y."/>
            <person name="Tangrot J."/>
            <person name="Rosling A."/>
        </authorList>
    </citation>
    <scope>NUCLEOTIDE SEQUENCE [LARGE SCALE GENOMIC DNA]</scope>
    <source>
        <strain evidence="1 2">120-4 pot B 10/14</strain>
    </source>
</reference>